<dbReference type="Proteomes" id="UP000249890">
    <property type="component" value="Chromosome"/>
</dbReference>
<proteinExistence type="predicted"/>
<name>A0A2Z2KC92_9BACL</name>
<keyword evidence="1" id="KW-1133">Transmembrane helix</keyword>
<sequence length="116" mass="12662">MSDYNTTNNQRAKVNDIRKQYLSREEDKMKQLKLLDSKVKAPGKIAAGVLGTSGALLLGAGMSNIMVWDAMNNGLAMGIPGLVIALLSYPAYGLITGSRKKKYADRIIKLSDELMK</sequence>
<feature type="transmembrane region" description="Helical" evidence="1">
    <location>
        <begin position="45"/>
        <end position="68"/>
    </location>
</feature>
<keyword evidence="3" id="KW-1185">Reference proteome</keyword>
<evidence type="ECO:0000256" key="1">
    <source>
        <dbReference type="SAM" id="Phobius"/>
    </source>
</evidence>
<gene>
    <name evidence="2" type="ORF">B9T62_23190</name>
</gene>
<dbReference type="KEGG" id="pdh:B9T62_23190"/>
<organism evidence="2 3">
    <name type="scientific">Paenibacillus donghaensis</name>
    <dbReference type="NCBI Taxonomy" id="414771"/>
    <lineage>
        <taxon>Bacteria</taxon>
        <taxon>Bacillati</taxon>
        <taxon>Bacillota</taxon>
        <taxon>Bacilli</taxon>
        <taxon>Bacillales</taxon>
        <taxon>Paenibacillaceae</taxon>
        <taxon>Paenibacillus</taxon>
    </lineage>
</organism>
<accession>A0A2Z2KC92</accession>
<dbReference type="AlphaFoldDB" id="A0A2Z2KC92"/>
<reference evidence="2 3" key="1">
    <citation type="submission" date="2017-06" db="EMBL/GenBank/DDBJ databases">
        <title>Complete genome sequence of Paenibacillus donghaensis KCTC 13049T isolated from East Sea sediment, South Korea.</title>
        <authorList>
            <person name="Jung B.K."/>
            <person name="Hong S.-J."/>
            <person name="Shin J.-H."/>
        </authorList>
    </citation>
    <scope>NUCLEOTIDE SEQUENCE [LARGE SCALE GENOMIC DNA]</scope>
    <source>
        <strain evidence="2 3">KCTC 13049</strain>
    </source>
</reference>
<dbReference type="EMBL" id="CP021780">
    <property type="protein sequence ID" value="ASA23454.1"/>
    <property type="molecule type" value="Genomic_DNA"/>
</dbReference>
<protein>
    <submittedName>
        <fullName evidence="2">Uncharacterized protein</fullName>
    </submittedName>
</protein>
<evidence type="ECO:0000313" key="2">
    <source>
        <dbReference type="EMBL" id="ASA23454.1"/>
    </source>
</evidence>
<dbReference type="OrthoDB" id="2083586at2"/>
<keyword evidence="1" id="KW-0812">Transmembrane</keyword>
<keyword evidence="1" id="KW-0472">Membrane</keyword>
<feature type="transmembrane region" description="Helical" evidence="1">
    <location>
        <begin position="74"/>
        <end position="95"/>
    </location>
</feature>
<evidence type="ECO:0000313" key="3">
    <source>
        <dbReference type="Proteomes" id="UP000249890"/>
    </source>
</evidence>
<dbReference type="RefSeq" id="WP_087917444.1">
    <property type="nucleotide sequence ID" value="NZ_CP021780.1"/>
</dbReference>